<feature type="domain" description="TonB-dependent receptor-like beta-barrel" evidence="15">
    <location>
        <begin position="187"/>
        <end position="599"/>
    </location>
</feature>
<evidence type="ECO:0000256" key="4">
    <source>
        <dbReference type="ARBA" id="ARBA00022452"/>
    </source>
</evidence>
<evidence type="ECO:0000256" key="12">
    <source>
        <dbReference type="PROSITE-ProRule" id="PRU01360"/>
    </source>
</evidence>
<evidence type="ECO:0000259" key="16">
    <source>
        <dbReference type="Pfam" id="PF07715"/>
    </source>
</evidence>
<evidence type="ECO:0000256" key="13">
    <source>
        <dbReference type="RuleBase" id="RU003357"/>
    </source>
</evidence>
<keyword evidence="11 12" id="KW-0998">Cell outer membrane</keyword>
<keyword evidence="4 12" id="KW-1134">Transmembrane beta strand</keyword>
<dbReference type="PROSITE" id="PS52016">
    <property type="entry name" value="TONB_DEPENDENT_REC_3"/>
    <property type="match status" value="1"/>
</dbReference>
<evidence type="ECO:0000256" key="8">
    <source>
        <dbReference type="ARBA" id="ARBA00023077"/>
    </source>
</evidence>
<keyword evidence="7" id="KW-0406">Ion transport</keyword>
<sequence>MAIQNPTARLSALVAAALLAAGHAQAQNNNTSANANTTLAETVVTATRTETRADELISDVTVITREQIEQSAGRTLPELLQQYAGAQINASGGRGKTSGVSLRGTDSRHTLLLIDGVRYGSVSAGTPVWANIPLASIERIEVLQGPASSLYGSDALGGVVQIFTRGVTQDGVHPYAELTLGSHAYRQTAAGVSGAAGSVRYGLGVNALNDHGFSATNSRAPNGVYNPDSDGFRQRSVNGYVDWSFVPDWTLSASFLHSQGTNYFDDGIFSAPGPGLGDHARDKLSTDVASLGVSGKILPHWRTRVTYSQSRDKDDIVAAANSWTLGRFVTRQDQWTWQNDVDTPLGVIVAGVEHLEQRLDSSTEYSGTKRSVNSVFTGLNGQAGRHSWQLSLRRDRNSQYGGQTTGSAGYGFKLTEALRVNASVGTAFVAPSFNYLYYPYLSNPDLKPERSRSGELGVTWTVAAGHEATLRYYQTRVRDYIANDENYVPQNIQKAKITGWSLGYQALLGGWTVQTKADFLDPRNETLDKQLQRRARRQLTLDANHRVGSWTLGASLLTAAHRFDNAANTQRLGGYTTADLYASYALARDWTLQTRLNNLANKDYETAYGYNQPGREVYVTLRWQPK</sequence>
<dbReference type="Pfam" id="PF07715">
    <property type="entry name" value="Plug"/>
    <property type="match status" value="1"/>
</dbReference>
<dbReference type="InterPro" id="IPR036942">
    <property type="entry name" value="Beta-barrel_TonB_sf"/>
</dbReference>
<dbReference type="EMBL" id="WNDQ01000049">
    <property type="protein sequence ID" value="KAF1019731.1"/>
    <property type="molecule type" value="Genomic_DNA"/>
</dbReference>
<protein>
    <submittedName>
        <fullName evidence="17">Vitamin B12 transporter BtuB</fullName>
    </submittedName>
</protein>
<dbReference type="InterPro" id="IPR039426">
    <property type="entry name" value="TonB-dep_rcpt-like"/>
</dbReference>
<dbReference type="GO" id="GO:0015889">
    <property type="term" value="P:cobalamin transport"/>
    <property type="evidence" value="ECO:0007669"/>
    <property type="project" value="TreeGrafter"/>
</dbReference>
<dbReference type="PANTHER" id="PTHR30069:SF53">
    <property type="entry name" value="COLICIN I RECEPTOR-RELATED"/>
    <property type="match status" value="1"/>
</dbReference>
<evidence type="ECO:0000313" key="18">
    <source>
        <dbReference type="Proteomes" id="UP000461670"/>
    </source>
</evidence>
<evidence type="ECO:0000256" key="9">
    <source>
        <dbReference type="ARBA" id="ARBA00023136"/>
    </source>
</evidence>
<keyword evidence="8 13" id="KW-0798">TonB box</keyword>
<keyword evidence="5 12" id="KW-0812">Transmembrane</keyword>
<keyword evidence="10" id="KW-0675">Receptor</keyword>
<feature type="chain" id="PRO_5031572337" evidence="14">
    <location>
        <begin position="27"/>
        <end position="626"/>
    </location>
</feature>
<evidence type="ECO:0000256" key="7">
    <source>
        <dbReference type="ARBA" id="ARBA00023065"/>
    </source>
</evidence>
<evidence type="ECO:0000256" key="2">
    <source>
        <dbReference type="ARBA" id="ARBA00009810"/>
    </source>
</evidence>
<evidence type="ECO:0000256" key="3">
    <source>
        <dbReference type="ARBA" id="ARBA00022448"/>
    </source>
</evidence>
<comment type="caution">
    <text evidence="17">The sequence shown here is derived from an EMBL/GenBank/DDBJ whole genome shotgun (WGS) entry which is preliminary data.</text>
</comment>
<proteinExistence type="inferred from homology"/>
<dbReference type="AlphaFoldDB" id="A0A7V8FLZ2"/>
<name>A0A7V8FLZ2_9BURK</name>
<accession>A0A7V8FLZ2</accession>
<evidence type="ECO:0000259" key="15">
    <source>
        <dbReference type="Pfam" id="PF00593"/>
    </source>
</evidence>
<dbReference type="Pfam" id="PF00593">
    <property type="entry name" value="TonB_dep_Rec_b-barrel"/>
    <property type="match status" value="1"/>
</dbReference>
<evidence type="ECO:0000256" key="14">
    <source>
        <dbReference type="SAM" id="SignalP"/>
    </source>
</evidence>
<reference evidence="18" key="1">
    <citation type="journal article" date="2020" name="MBio">
        <title>Horizontal gene transfer to a defensive symbiont with a reduced genome amongst a multipartite beetle microbiome.</title>
        <authorList>
            <person name="Waterworth S.C."/>
            <person name="Florez L.V."/>
            <person name="Rees E.R."/>
            <person name="Hertweck C."/>
            <person name="Kaltenpoth M."/>
            <person name="Kwan J.C."/>
        </authorList>
    </citation>
    <scope>NUCLEOTIDE SEQUENCE [LARGE SCALE GENOMIC DNA]</scope>
</reference>
<dbReference type="Gene3D" id="2.40.170.20">
    <property type="entry name" value="TonB-dependent receptor, beta-barrel domain"/>
    <property type="match status" value="1"/>
</dbReference>
<gene>
    <name evidence="17" type="primary">btuB</name>
    <name evidence="17" type="ORF">GAK30_02964</name>
</gene>
<dbReference type="GO" id="GO:0006811">
    <property type="term" value="P:monoatomic ion transport"/>
    <property type="evidence" value="ECO:0007669"/>
    <property type="project" value="UniProtKB-KW"/>
</dbReference>
<keyword evidence="9 12" id="KW-0472">Membrane</keyword>
<comment type="similarity">
    <text evidence="2 12 13">Belongs to the TonB-dependent receptor family.</text>
</comment>
<dbReference type="GO" id="GO:0009279">
    <property type="term" value="C:cell outer membrane"/>
    <property type="evidence" value="ECO:0007669"/>
    <property type="project" value="UniProtKB-SubCell"/>
</dbReference>
<evidence type="ECO:0000256" key="10">
    <source>
        <dbReference type="ARBA" id="ARBA00023170"/>
    </source>
</evidence>
<feature type="domain" description="TonB-dependent receptor plug" evidence="16">
    <location>
        <begin position="55"/>
        <end position="159"/>
    </location>
</feature>
<dbReference type="SUPFAM" id="SSF56935">
    <property type="entry name" value="Porins"/>
    <property type="match status" value="1"/>
</dbReference>
<comment type="subcellular location">
    <subcellularLocation>
        <location evidence="1 12">Cell outer membrane</location>
        <topology evidence="1 12">Multi-pass membrane protein</topology>
    </subcellularLocation>
</comment>
<evidence type="ECO:0000256" key="6">
    <source>
        <dbReference type="ARBA" id="ARBA00022729"/>
    </source>
</evidence>
<dbReference type="PANTHER" id="PTHR30069">
    <property type="entry name" value="TONB-DEPENDENT OUTER MEMBRANE RECEPTOR"/>
    <property type="match status" value="1"/>
</dbReference>
<dbReference type="Proteomes" id="UP000461670">
    <property type="component" value="Unassembled WGS sequence"/>
</dbReference>
<dbReference type="Gene3D" id="2.170.130.10">
    <property type="entry name" value="TonB-dependent receptor, plug domain"/>
    <property type="match status" value="1"/>
</dbReference>
<dbReference type="InterPro" id="IPR000531">
    <property type="entry name" value="Beta-barrel_TonB"/>
</dbReference>
<dbReference type="InterPro" id="IPR012910">
    <property type="entry name" value="Plug_dom"/>
</dbReference>
<feature type="signal peptide" evidence="14">
    <location>
        <begin position="1"/>
        <end position="26"/>
    </location>
</feature>
<organism evidence="17 18">
    <name type="scientific">Paracidovorax wautersii</name>
    <dbReference type="NCBI Taxonomy" id="1177982"/>
    <lineage>
        <taxon>Bacteria</taxon>
        <taxon>Pseudomonadati</taxon>
        <taxon>Pseudomonadota</taxon>
        <taxon>Betaproteobacteria</taxon>
        <taxon>Burkholderiales</taxon>
        <taxon>Comamonadaceae</taxon>
        <taxon>Paracidovorax</taxon>
    </lineage>
</organism>
<keyword evidence="6 14" id="KW-0732">Signal</keyword>
<evidence type="ECO:0000256" key="11">
    <source>
        <dbReference type="ARBA" id="ARBA00023237"/>
    </source>
</evidence>
<keyword evidence="3 12" id="KW-0813">Transport</keyword>
<evidence type="ECO:0000256" key="5">
    <source>
        <dbReference type="ARBA" id="ARBA00022692"/>
    </source>
</evidence>
<evidence type="ECO:0000256" key="1">
    <source>
        <dbReference type="ARBA" id="ARBA00004571"/>
    </source>
</evidence>
<dbReference type="CDD" id="cd01347">
    <property type="entry name" value="ligand_gated_channel"/>
    <property type="match status" value="1"/>
</dbReference>
<evidence type="ECO:0000313" key="17">
    <source>
        <dbReference type="EMBL" id="KAF1019731.1"/>
    </source>
</evidence>
<dbReference type="InterPro" id="IPR037066">
    <property type="entry name" value="Plug_dom_sf"/>
</dbReference>